<dbReference type="GO" id="GO:0006660">
    <property type="term" value="P:phosphatidylserine catabolic process"/>
    <property type="evidence" value="ECO:0007669"/>
    <property type="project" value="TreeGrafter"/>
</dbReference>
<keyword evidence="7" id="KW-0285">Flavoprotein</keyword>
<dbReference type="PRINTS" id="PR00420">
    <property type="entry name" value="RNGMNOXGNASE"/>
</dbReference>
<dbReference type="PANTHER" id="PTHR47175">
    <property type="entry name" value="LIPASE ATG15-RELATED"/>
    <property type="match status" value="1"/>
</dbReference>
<dbReference type="Pfam" id="PF01494">
    <property type="entry name" value="FAD_binding_3"/>
    <property type="match status" value="2"/>
</dbReference>
<dbReference type="GO" id="GO:0005775">
    <property type="term" value="C:vacuolar lumen"/>
    <property type="evidence" value="ECO:0007669"/>
    <property type="project" value="TreeGrafter"/>
</dbReference>
<keyword evidence="19" id="KW-0325">Glycoprotein</keyword>
<keyword evidence="8" id="KW-0812">Transmembrane</keyword>
<evidence type="ECO:0000256" key="21">
    <source>
        <dbReference type="ARBA" id="ARBA00029828"/>
    </source>
</evidence>
<evidence type="ECO:0000256" key="13">
    <source>
        <dbReference type="ARBA" id="ARBA00022968"/>
    </source>
</evidence>
<dbReference type="Pfam" id="PF01764">
    <property type="entry name" value="Lipase_3"/>
    <property type="match status" value="1"/>
</dbReference>
<evidence type="ECO:0000256" key="9">
    <source>
        <dbReference type="ARBA" id="ARBA00022753"/>
    </source>
</evidence>
<dbReference type="InterPro" id="IPR002938">
    <property type="entry name" value="FAD-bd"/>
</dbReference>
<keyword evidence="18" id="KW-0472">Membrane</keyword>
<keyword evidence="25" id="KW-1185">Reference proteome</keyword>
<proteinExistence type="inferred from homology"/>
<keyword evidence="11" id="KW-0274">FAD</keyword>
<comment type="subunit">
    <text evidence="5">Binds to both phosphatidylinositol (PI) and phosphatidylinositol 3,5-bisphosphate (PIP2).</text>
</comment>
<feature type="domain" description="FAD-binding" evidence="22">
    <location>
        <begin position="312"/>
        <end position="367"/>
    </location>
</feature>
<dbReference type="Gene3D" id="3.40.50.1820">
    <property type="entry name" value="alpha/beta hydrolase"/>
    <property type="match status" value="1"/>
</dbReference>
<evidence type="ECO:0000256" key="11">
    <source>
        <dbReference type="ARBA" id="ARBA00022827"/>
    </source>
</evidence>
<dbReference type="SUPFAM" id="SSF51905">
    <property type="entry name" value="FAD/NAD(P)-binding domain"/>
    <property type="match status" value="1"/>
</dbReference>
<evidence type="ECO:0000256" key="10">
    <source>
        <dbReference type="ARBA" id="ARBA00022801"/>
    </source>
</evidence>
<evidence type="ECO:0000256" key="8">
    <source>
        <dbReference type="ARBA" id="ARBA00022692"/>
    </source>
</evidence>
<evidence type="ECO:0000259" key="23">
    <source>
        <dbReference type="Pfam" id="PF01764"/>
    </source>
</evidence>
<dbReference type="Gene3D" id="3.50.50.60">
    <property type="entry name" value="FAD/NAD(P)-binding domain"/>
    <property type="match status" value="1"/>
</dbReference>
<evidence type="ECO:0000256" key="5">
    <source>
        <dbReference type="ARBA" id="ARBA00011137"/>
    </source>
</evidence>
<evidence type="ECO:0000259" key="22">
    <source>
        <dbReference type="Pfam" id="PF01494"/>
    </source>
</evidence>
<dbReference type="GO" id="GO:0034496">
    <property type="term" value="P:multivesicular body membrane disassembly"/>
    <property type="evidence" value="ECO:0007669"/>
    <property type="project" value="TreeGrafter"/>
</dbReference>
<dbReference type="GO" id="GO:0004806">
    <property type="term" value="F:triacylglycerol lipase activity"/>
    <property type="evidence" value="ECO:0007669"/>
    <property type="project" value="UniProtKB-EC"/>
</dbReference>
<keyword evidence="16" id="KW-0072">Autophagy</keyword>
<keyword evidence="9" id="KW-0967">Endosome</keyword>
<evidence type="ECO:0000256" key="12">
    <source>
        <dbReference type="ARBA" id="ARBA00022963"/>
    </source>
</evidence>
<evidence type="ECO:0000256" key="18">
    <source>
        <dbReference type="ARBA" id="ARBA00023136"/>
    </source>
</evidence>
<feature type="domain" description="Fungal lipase-type" evidence="23">
    <location>
        <begin position="752"/>
        <end position="780"/>
    </location>
</feature>
<dbReference type="Proteomes" id="UP000738359">
    <property type="component" value="Unassembled WGS sequence"/>
</dbReference>
<dbReference type="EC" id="3.1.1.3" evidence="6"/>
<evidence type="ECO:0000256" key="1">
    <source>
        <dbReference type="ARBA" id="ARBA00001024"/>
    </source>
</evidence>
<dbReference type="SUPFAM" id="SSF53474">
    <property type="entry name" value="alpha/beta-Hydrolases"/>
    <property type="match status" value="1"/>
</dbReference>
<evidence type="ECO:0000256" key="6">
    <source>
        <dbReference type="ARBA" id="ARBA00013279"/>
    </source>
</evidence>
<dbReference type="GO" id="GO:0032585">
    <property type="term" value="C:multivesicular body membrane"/>
    <property type="evidence" value="ECO:0007669"/>
    <property type="project" value="UniProtKB-SubCell"/>
</dbReference>
<feature type="domain" description="FAD-binding" evidence="22">
    <location>
        <begin position="12"/>
        <end position="194"/>
    </location>
</feature>
<evidence type="ECO:0000256" key="16">
    <source>
        <dbReference type="ARBA" id="ARBA00023006"/>
    </source>
</evidence>
<evidence type="ECO:0000256" key="7">
    <source>
        <dbReference type="ARBA" id="ARBA00022630"/>
    </source>
</evidence>
<dbReference type="GO" id="GO:0046461">
    <property type="term" value="P:neutral lipid catabolic process"/>
    <property type="evidence" value="ECO:0007669"/>
    <property type="project" value="TreeGrafter"/>
</dbReference>
<keyword evidence="10" id="KW-0378">Hydrolase</keyword>
<evidence type="ECO:0000256" key="14">
    <source>
        <dbReference type="ARBA" id="ARBA00022989"/>
    </source>
</evidence>
<evidence type="ECO:0000313" key="24">
    <source>
        <dbReference type="EMBL" id="KAF9958966.1"/>
    </source>
</evidence>
<keyword evidence="17" id="KW-0443">Lipid metabolism</keyword>
<evidence type="ECO:0000313" key="25">
    <source>
        <dbReference type="Proteomes" id="UP000738359"/>
    </source>
</evidence>
<dbReference type="InterPro" id="IPR029058">
    <property type="entry name" value="AB_hydrolase_fold"/>
</dbReference>
<dbReference type="InterPro" id="IPR036188">
    <property type="entry name" value="FAD/NAD-bd_sf"/>
</dbReference>
<feature type="non-terminal residue" evidence="24">
    <location>
        <position position="1"/>
    </location>
</feature>
<dbReference type="CDD" id="cd00519">
    <property type="entry name" value="Lipase_3"/>
    <property type="match status" value="1"/>
</dbReference>
<comment type="function">
    <text evidence="20">Lipase which is essential for lysis of subvacuolar cytoplasm to vacuole targeted bodies and intravacuolar autophagic bodies. Involved in the lysis of intravacuolar multivesicular body (MVB) vesicles. The intravacuolar membrane disintegration by ATG15 is critical to life span extension.</text>
</comment>
<comment type="catalytic activity">
    <reaction evidence="1">
        <text>a triacylglycerol + H2O = a diacylglycerol + a fatty acid + H(+)</text>
        <dbReference type="Rhea" id="RHEA:12044"/>
        <dbReference type="ChEBI" id="CHEBI:15377"/>
        <dbReference type="ChEBI" id="CHEBI:15378"/>
        <dbReference type="ChEBI" id="CHEBI:17855"/>
        <dbReference type="ChEBI" id="CHEBI:18035"/>
        <dbReference type="ChEBI" id="CHEBI:28868"/>
        <dbReference type="EC" id="3.1.1.3"/>
    </reaction>
</comment>
<protein>
    <recommendedName>
        <fullName evidence="6">triacylglycerol lipase</fullName>
        <ecNumber evidence="6">3.1.1.3</ecNumber>
    </recommendedName>
    <alternativeName>
        <fullName evidence="21">Autophagy-related protein 15</fullName>
    </alternativeName>
</protein>
<sequence>MSAAATPSSSNVKIIIVGAGICGLMTAIQLERAGMDYIVVEKARTLTVFGAGLSLTPACSYILDQLGLLDEIKKASHPCAKIDYLRDDLSKIGVMNAGDNKGRYGYDGILITRPTFYDILLSKVPKEKVHWGKRVLSFKQDEHSVEIECQDNLDPSVDVESNMKTVTFKGDILVGADGAYSAVRRNMYESMQAEGLMLPKDDLAPLRFDSNCVIGVTDVLTEKEYPVLKEKSGDFYVLIGKEKAIQVYLFTFAENRLGWHICGRMDKPEVHDEKDFRFSDWKPHAADELCEMVRHFKCPYGGTLGDVIDRTPKERLSKVMLEDKYFSTWFHKRTVLMGDACHKHLPFGGQGANQAILDSVHLVNQLYGIPSNSQADITKSFEAYYGYRSANAKEVFKSTSLVASILSSRGFVSEVVRFFALGHLPDAVNNMGMDGMNTDRPYLCFLPPPPGRGSVKPKPQAVPVHYRPAVTVYHFHATAAVWPWTWQGESWRQLPLSWNHRNPPLQHADPALSTPFVAKRQGFRLQHILAHGAPGAKSANVFRSLAIDDHTRMEMAQENLLMSEGSPSPGSTFEHIVSDTLFPQENEDGAEGGESDVEENTIPLPWKRVPNAKDHGTVISMVRMALDCYVDPKRQGWVDIGDKWDVDTELGWLEAGLRGYIFVSEDQKTVVLGIKGTSLKLFGTGGGPTGNNDKLNDNKMFSCCCGKVDRTWWGVCGCYLGGNRCDQQCLVDDLIKDRDEETSYHGIGLKVIEATRELYPKADIWLTGHSLGGSVASMLGVTKGYPTFTFQSPGDARYAKRVGLVKQNLSGRDLKRLPVWQFGHTADPVFMGTCNGPTSSCYSAGYALETKCHLGRTCTYDTMTELGWRQNIQAHTIFTFINVVENWPNMTQGREV</sequence>
<keyword evidence="15" id="KW-0560">Oxidoreductase</keyword>
<keyword evidence="12" id="KW-0442">Lipid degradation</keyword>
<keyword evidence="13" id="KW-0735">Signal-anchor</keyword>
<evidence type="ECO:0000256" key="20">
    <source>
        <dbReference type="ARBA" id="ARBA00024663"/>
    </source>
</evidence>
<dbReference type="GO" id="GO:0034727">
    <property type="term" value="P:piecemeal microautophagy of the nucleus"/>
    <property type="evidence" value="ECO:0007669"/>
    <property type="project" value="TreeGrafter"/>
</dbReference>
<organism evidence="24 25">
    <name type="scientific">Mortierella alpina</name>
    <name type="common">Oleaginous fungus</name>
    <name type="synonym">Mortierella renispora</name>
    <dbReference type="NCBI Taxonomy" id="64518"/>
    <lineage>
        <taxon>Eukaryota</taxon>
        <taxon>Fungi</taxon>
        <taxon>Fungi incertae sedis</taxon>
        <taxon>Mucoromycota</taxon>
        <taxon>Mortierellomycotina</taxon>
        <taxon>Mortierellomycetes</taxon>
        <taxon>Mortierellales</taxon>
        <taxon>Mortierellaceae</taxon>
        <taxon>Mortierella</taxon>
    </lineage>
</organism>
<dbReference type="GO" id="GO:0071949">
    <property type="term" value="F:FAD binding"/>
    <property type="evidence" value="ECO:0007669"/>
    <property type="project" value="InterPro"/>
</dbReference>
<comment type="caution">
    <text evidence="24">The sequence shown here is derived from an EMBL/GenBank/DDBJ whole genome shotgun (WGS) entry which is preliminary data.</text>
</comment>
<dbReference type="EMBL" id="JAAAHY010000699">
    <property type="protein sequence ID" value="KAF9958966.1"/>
    <property type="molecule type" value="Genomic_DNA"/>
</dbReference>
<evidence type="ECO:0000256" key="3">
    <source>
        <dbReference type="ARBA" id="ARBA00004343"/>
    </source>
</evidence>
<keyword evidence="14" id="KW-1133">Transmembrane helix</keyword>
<evidence type="ECO:0000256" key="2">
    <source>
        <dbReference type="ARBA" id="ARBA00004270"/>
    </source>
</evidence>
<dbReference type="InterPro" id="IPR050805">
    <property type="entry name" value="ATG15_Lipase"/>
</dbReference>
<dbReference type="GO" id="GO:0016491">
    <property type="term" value="F:oxidoreductase activity"/>
    <property type="evidence" value="ECO:0007669"/>
    <property type="project" value="UniProtKB-KW"/>
</dbReference>
<dbReference type="OrthoDB" id="58570at2759"/>
<accession>A0A9P6J2B0</accession>
<dbReference type="PANTHER" id="PTHR47175:SF2">
    <property type="entry name" value="LIPASE ATG15-RELATED"/>
    <property type="match status" value="1"/>
</dbReference>
<dbReference type="GO" id="GO:0004620">
    <property type="term" value="F:phospholipase activity"/>
    <property type="evidence" value="ECO:0007669"/>
    <property type="project" value="TreeGrafter"/>
</dbReference>
<dbReference type="InterPro" id="IPR002921">
    <property type="entry name" value="Fungal_lipase-type"/>
</dbReference>
<gene>
    <name evidence="24" type="primary">ATG15_1</name>
    <name evidence="24" type="ORF">BGZ70_009007</name>
</gene>
<reference evidence="24" key="1">
    <citation type="journal article" date="2020" name="Fungal Divers.">
        <title>Resolving the Mortierellaceae phylogeny through synthesis of multi-gene phylogenetics and phylogenomics.</title>
        <authorList>
            <person name="Vandepol N."/>
            <person name="Liber J."/>
            <person name="Desiro A."/>
            <person name="Na H."/>
            <person name="Kennedy M."/>
            <person name="Barry K."/>
            <person name="Grigoriev I.V."/>
            <person name="Miller A.N."/>
            <person name="O'Donnell K."/>
            <person name="Stajich J.E."/>
            <person name="Bonito G."/>
        </authorList>
    </citation>
    <scope>NUCLEOTIDE SEQUENCE</scope>
    <source>
        <strain evidence="24">CK1249</strain>
    </source>
</reference>
<dbReference type="AlphaFoldDB" id="A0A9P6J2B0"/>
<evidence type="ECO:0000256" key="4">
    <source>
        <dbReference type="ARBA" id="ARBA00010701"/>
    </source>
</evidence>
<name>A0A9P6J2B0_MORAP</name>
<evidence type="ECO:0000256" key="15">
    <source>
        <dbReference type="ARBA" id="ARBA00023002"/>
    </source>
</evidence>
<evidence type="ECO:0000256" key="19">
    <source>
        <dbReference type="ARBA" id="ARBA00023180"/>
    </source>
</evidence>
<comment type="similarity">
    <text evidence="4">Belongs to the AB hydrolase superfamily. Lipase family.</text>
</comment>
<evidence type="ECO:0000256" key="17">
    <source>
        <dbReference type="ARBA" id="ARBA00023098"/>
    </source>
</evidence>
<comment type="subcellular location">
    <subcellularLocation>
        <location evidence="3">Endosome</location>
        <location evidence="3">Multivesicular body membrane</location>
        <topology evidence="3">Single-pass type II membrane protein</topology>
    </subcellularLocation>
    <subcellularLocation>
        <location evidence="2">Prevacuolar compartment membrane</location>
        <topology evidence="2">Single-pass type II membrane protein</topology>
    </subcellularLocation>
</comment>